<dbReference type="OrthoDB" id="6275838at2759"/>
<comment type="caution">
    <text evidence="1">The sequence shown here is derived from an EMBL/GenBank/DDBJ whole genome shotgun (WGS) entry which is preliminary data.</text>
</comment>
<name>A0A8S3ZWC4_9EUPU</name>
<accession>A0A8S3ZWC4</accession>
<keyword evidence="2" id="KW-1185">Reference proteome</keyword>
<dbReference type="AlphaFoldDB" id="A0A8S3ZWC4"/>
<feature type="non-terminal residue" evidence="1">
    <location>
        <position position="52"/>
    </location>
</feature>
<organism evidence="1 2">
    <name type="scientific">Candidula unifasciata</name>
    <dbReference type="NCBI Taxonomy" id="100452"/>
    <lineage>
        <taxon>Eukaryota</taxon>
        <taxon>Metazoa</taxon>
        <taxon>Spiralia</taxon>
        <taxon>Lophotrochozoa</taxon>
        <taxon>Mollusca</taxon>
        <taxon>Gastropoda</taxon>
        <taxon>Heterobranchia</taxon>
        <taxon>Euthyneura</taxon>
        <taxon>Panpulmonata</taxon>
        <taxon>Eupulmonata</taxon>
        <taxon>Stylommatophora</taxon>
        <taxon>Helicina</taxon>
        <taxon>Helicoidea</taxon>
        <taxon>Geomitridae</taxon>
        <taxon>Candidula</taxon>
    </lineage>
</organism>
<evidence type="ECO:0000313" key="1">
    <source>
        <dbReference type="EMBL" id="CAG5133789.1"/>
    </source>
</evidence>
<proteinExistence type="predicted"/>
<sequence>IKYARNLRPGRIKIDGRSSSRVARYLISCANLTTIITGGHREQDAGFIYDLE</sequence>
<reference evidence="1" key="1">
    <citation type="submission" date="2021-04" db="EMBL/GenBank/DDBJ databases">
        <authorList>
            <consortium name="Molecular Ecology Group"/>
        </authorList>
    </citation>
    <scope>NUCLEOTIDE SEQUENCE</scope>
</reference>
<dbReference type="Proteomes" id="UP000678393">
    <property type="component" value="Unassembled WGS sequence"/>
</dbReference>
<dbReference type="EMBL" id="CAJHNH020006479">
    <property type="protein sequence ID" value="CAG5133789.1"/>
    <property type="molecule type" value="Genomic_DNA"/>
</dbReference>
<evidence type="ECO:0000313" key="2">
    <source>
        <dbReference type="Proteomes" id="UP000678393"/>
    </source>
</evidence>
<gene>
    <name evidence="1" type="ORF">CUNI_LOCUS19347</name>
</gene>
<feature type="non-terminal residue" evidence="1">
    <location>
        <position position="1"/>
    </location>
</feature>
<protein>
    <submittedName>
        <fullName evidence="1">Uncharacterized protein</fullName>
    </submittedName>
</protein>